<dbReference type="EMBL" id="JBHLWV010000011">
    <property type="protein sequence ID" value="MFC0313878.1"/>
    <property type="molecule type" value="Genomic_DNA"/>
</dbReference>
<feature type="domain" description="C4-type zinc ribbon" evidence="2">
    <location>
        <begin position="203"/>
        <end position="236"/>
    </location>
</feature>
<evidence type="ECO:0000313" key="4">
    <source>
        <dbReference type="EMBL" id="MFC0313878.1"/>
    </source>
</evidence>
<gene>
    <name evidence="4" type="ORF">ACFFJD_03290</name>
</gene>
<evidence type="ECO:0000259" key="3">
    <source>
        <dbReference type="Pfam" id="PF24481"/>
    </source>
</evidence>
<sequence>MKAAPAQQRRLLDLADLDAEVARSRHQLTRLPEAARVAEVTEQLTVAEGDVDRAEAAVAEMQQQYDQTDRELTGMTDHVKRDQAQLDSGLLSHKALAELQHELAGLENRRDLLESDLLAIMERQEALGMELERAQGTVLHQRELLAEAVTARDHATATTENTITEFLSRREAIAAEVAADLLAVYDRLREQGRVGAGLLRQRRCGACRMEVDPRTLSSIAAAADDEVVRCEECGAVMVRTEQSGLPTPGAGQ</sequence>
<dbReference type="PANTHER" id="PTHR39082:SF1">
    <property type="entry name" value="SCAVENGER RECEPTOR CLASS A MEMBER 3"/>
    <property type="match status" value="1"/>
</dbReference>
<feature type="domain" description="CT398-like coiled coil hairpin" evidence="3">
    <location>
        <begin position="14"/>
        <end position="192"/>
    </location>
</feature>
<keyword evidence="1" id="KW-0175">Coiled coil</keyword>
<feature type="coiled-coil region" evidence="1">
    <location>
        <begin position="96"/>
        <end position="123"/>
    </location>
</feature>
<dbReference type="InterPro" id="IPR003743">
    <property type="entry name" value="Zf-RING_7"/>
</dbReference>
<evidence type="ECO:0000259" key="2">
    <source>
        <dbReference type="Pfam" id="PF02591"/>
    </source>
</evidence>
<proteinExistence type="predicted"/>
<name>A0ABV6H4S1_9ACTN</name>
<dbReference type="SUPFAM" id="SSF57997">
    <property type="entry name" value="Tropomyosin"/>
    <property type="match status" value="1"/>
</dbReference>
<evidence type="ECO:0000256" key="1">
    <source>
        <dbReference type="SAM" id="Coils"/>
    </source>
</evidence>
<protein>
    <submittedName>
        <fullName evidence="4">Zinc ribbon domain-containing protein</fullName>
    </submittedName>
</protein>
<accession>A0ABV6H4S1</accession>
<dbReference type="PANTHER" id="PTHR39082">
    <property type="entry name" value="PHOSPHOLIPASE C-BETA-2-RELATED"/>
    <property type="match status" value="1"/>
</dbReference>
<dbReference type="Proteomes" id="UP001589783">
    <property type="component" value="Unassembled WGS sequence"/>
</dbReference>
<comment type="caution">
    <text evidence="4">The sequence shown here is derived from an EMBL/GenBank/DDBJ whole genome shotgun (WGS) entry which is preliminary data.</text>
</comment>
<organism evidence="4 5">
    <name type="scientific">Gordonia phosphorivorans</name>
    <dbReference type="NCBI Taxonomy" id="1056982"/>
    <lineage>
        <taxon>Bacteria</taxon>
        <taxon>Bacillati</taxon>
        <taxon>Actinomycetota</taxon>
        <taxon>Actinomycetes</taxon>
        <taxon>Mycobacteriales</taxon>
        <taxon>Gordoniaceae</taxon>
        <taxon>Gordonia</taxon>
    </lineage>
</organism>
<dbReference type="InterPro" id="IPR052376">
    <property type="entry name" value="Oxidative_Scav/Glycosyltrans"/>
</dbReference>
<dbReference type="RefSeq" id="WP_382360861.1">
    <property type="nucleotide sequence ID" value="NZ_JBHLWV010000011.1"/>
</dbReference>
<dbReference type="Gene3D" id="1.10.287.1490">
    <property type="match status" value="1"/>
</dbReference>
<keyword evidence="5" id="KW-1185">Reference proteome</keyword>
<evidence type="ECO:0000313" key="5">
    <source>
        <dbReference type="Proteomes" id="UP001589783"/>
    </source>
</evidence>
<feature type="coiled-coil region" evidence="1">
    <location>
        <begin position="37"/>
        <end position="71"/>
    </location>
</feature>
<dbReference type="InterPro" id="IPR056003">
    <property type="entry name" value="CT398_CC_hairpin"/>
</dbReference>
<dbReference type="Pfam" id="PF24481">
    <property type="entry name" value="CT398_CC"/>
    <property type="match status" value="1"/>
</dbReference>
<reference evidence="4 5" key="1">
    <citation type="submission" date="2024-09" db="EMBL/GenBank/DDBJ databases">
        <authorList>
            <person name="Sun Q."/>
            <person name="Mori K."/>
        </authorList>
    </citation>
    <scope>NUCLEOTIDE SEQUENCE [LARGE SCALE GENOMIC DNA]</scope>
    <source>
        <strain evidence="4 5">CCM 7957</strain>
    </source>
</reference>
<dbReference type="Pfam" id="PF02591">
    <property type="entry name" value="Zn_ribbon_9"/>
    <property type="match status" value="1"/>
</dbReference>